<organism evidence="1">
    <name type="scientific">Trypanosoma congolense (strain IL3000)</name>
    <dbReference type="NCBI Taxonomy" id="1068625"/>
    <lineage>
        <taxon>Eukaryota</taxon>
        <taxon>Discoba</taxon>
        <taxon>Euglenozoa</taxon>
        <taxon>Kinetoplastea</taxon>
        <taxon>Metakinetoplastina</taxon>
        <taxon>Trypanosomatida</taxon>
        <taxon>Trypanosomatidae</taxon>
        <taxon>Trypanosoma</taxon>
        <taxon>Nannomonas</taxon>
    </lineage>
</organism>
<proteinExistence type="predicted"/>
<dbReference type="AlphaFoldDB" id="G0UIP4"/>
<dbReference type="EMBL" id="HE575314">
    <property type="protein sequence ID" value="CCC89244.1"/>
    <property type="molecule type" value="Genomic_DNA"/>
</dbReference>
<reference evidence="1" key="1">
    <citation type="journal article" date="2012" name="Proc. Natl. Acad. Sci. U.S.A.">
        <title>Antigenic diversity is generated by distinct evolutionary mechanisms in African trypanosome species.</title>
        <authorList>
            <person name="Jackson A.P."/>
            <person name="Berry A."/>
            <person name="Aslett M."/>
            <person name="Allison H.C."/>
            <person name="Burton P."/>
            <person name="Vavrova-Anderson J."/>
            <person name="Brown R."/>
            <person name="Browne H."/>
            <person name="Corton N."/>
            <person name="Hauser H."/>
            <person name="Gamble J."/>
            <person name="Gilderthorp R."/>
            <person name="Marcello L."/>
            <person name="McQuillan J."/>
            <person name="Otto T.D."/>
            <person name="Quail M.A."/>
            <person name="Sanders M.J."/>
            <person name="van Tonder A."/>
            <person name="Ginger M.L."/>
            <person name="Field M.C."/>
            <person name="Barry J.D."/>
            <person name="Hertz-Fowler C."/>
            <person name="Berriman M."/>
        </authorList>
    </citation>
    <scope>NUCLEOTIDE SEQUENCE</scope>
    <source>
        <strain evidence="1">IL3000</strain>
    </source>
</reference>
<gene>
    <name evidence="1" type="ORF">TCIL3000_1_20</name>
</gene>
<dbReference type="VEuPathDB" id="TriTrypDB:TcIL3000_1_20"/>
<protein>
    <submittedName>
        <fullName evidence="1">Uncharacterized protein TCIL3000_1_20</fullName>
    </submittedName>
</protein>
<evidence type="ECO:0000313" key="1">
    <source>
        <dbReference type="EMBL" id="CCC89244.1"/>
    </source>
</evidence>
<accession>G0UIP4</accession>
<sequence length="131" mass="14638">MVVCGNRVAHYDAVCVMGNTYGPPPIQPHKKCSFTTIIHYSAYFRFIPPDVVRTWKAREYLVVMGIPSIDIDAGGGGVLFSGRRGGNTMRWRGKETTSPVSSCHCTSSHRTRTTAMRFPNRCGRRPLSRTM</sequence>
<name>G0UIP4_TRYCI</name>